<dbReference type="EMBL" id="FNID01000001">
    <property type="protein sequence ID" value="SDM52241.1"/>
    <property type="molecule type" value="Genomic_DNA"/>
</dbReference>
<keyword evidence="7" id="KW-1185">Reference proteome</keyword>
<dbReference type="GO" id="GO:0016788">
    <property type="term" value="F:hydrolase activity, acting on ester bonds"/>
    <property type="evidence" value="ECO:0007669"/>
    <property type="project" value="InterPro"/>
</dbReference>
<evidence type="ECO:0000256" key="2">
    <source>
        <dbReference type="ARBA" id="ARBA00022723"/>
    </source>
</evidence>
<keyword evidence="3" id="KW-0378">Hydrolase</keyword>
<dbReference type="PANTHER" id="PTHR37326:SF1">
    <property type="entry name" value="BLL3975 PROTEIN"/>
    <property type="match status" value="1"/>
</dbReference>
<organism evidence="6 7">
    <name type="scientific">Acetanaerobacterium elongatum</name>
    <dbReference type="NCBI Taxonomy" id="258515"/>
    <lineage>
        <taxon>Bacteria</taxon>
        <taxon>Bacillati</taxon>
        <taxon>Bacillota</taxon>
        <taxon>Clostridia</taxon>
        <taxon>Eubacteriales</taxon>
        <taxon>Oscillospiraceae</taxon>
        <taxon>Acetanaerobacterium</taxon>
    </lineage>
</organism>
<dbReference type="InterPro" id="IPR053138">
    <property type="entry name" value="N-alpha-Ac-DABA_deacetylase"/>
</dbReference>
<dbReference type="InterPro" id="IPR055438">
    <property type="entry name" value="AstE_AspA_cat"/>
</dbReference>
<keyword evidence="2" id="KW-0479">Metal-binding</keyword>
<dbReference type="Proteomes" id="UP000199182">
    <property type="component" value="Unassembled WGS sequence"/>
</dbReference>
<dbReference type="STRING" id="258515.SAMN05192585_1019"/>
<evidence type="ECO:0000313" key="7">
    <source>
        <dbReference type="Proteomes" id="UP000199182"/>
    </source>
</evidence>
<dbReference type="PANTHER" id="PTHR37326">
    <property type="entry name" value="BLL3975 PROTEIN"/>
    <property type="match status" value="1"/>
</dbReference>
<dbReference type="CDD" id="cd06253">
    <property type="entry name" value="M14_ASTE_ASPA-like"/>
    <property type="match status" value="1"/>
</dbReference>
<evidence type="ECO:0000256" key="1">
    <source>
        <dbReference type="ARBA" id="ARBA00001947"/>
    </source>
</evidence>
<sequence>MKNEIIYSLQSPYRGEFKIHGYRFGSGEKTACIVGAIRGNEIQQLYICSQLVNTLKRLEQNGAIASGREILVIPSVNHFSMNIGKRFWAVDDSDINRRFPGRADGEITERIAASVFEEVQQYQYGIQFASFYMPGDFIPHVRMMETGFQTSSLAALFGLPYVVMRKPRPVDTSTLNYNLQKWKTNAFSVYTNETDNIDEKSAALGLGAVLRFLMRMGIIKYSGHGGYISSVVQEDNLISVKTESAGIFRGLKSPNDEVIHGETVAEIIHPYEGNVISRITAPTDGIVFFTNNRPLVMENTVVYKIIRRLHI</sequence>
<keyword evidence="4" id="KW-0862">Zinc</keyword>
<gene>
    <name evidence="6" type="ORF">SAMN05192585_1019</name>
</gene>
<dbReference type="OrthoDB" id="9782876at2"/>
<protein>
    <recommendedName>
        <fullName evidence="5">Succinylglutamate desuccinylase/Aspartoacylase catalytic domain-containing protein</fullName>
    </recommendedName>
</protein>
<evidence type="ECO:0000256" key="3">
    <source>
        <dbReference type="ARBA" id="ARBA00022801"/>
    </source>
</evidence>
<feature type="domain" description="Succinylglutamate desuccinylase/Aspartoacylase catalytic" evidence="5">
    <location>
        <begin position="29"/>
        <end position="184"/>
    </location>
</feature>
<accession>A0A1G9TXC7</accession>
<name>A0A1G9TXC7_9FIRM</name>
<evidence type="ECO:0000256" key="4">
    <source>
        <dbReference type="ARBA" id="ARBA00022833"/>
    </source>
</evidence>
<reference evidence="6 7" key="1">
    <citation type="submission" date="2016-10" db="EMBL/GenBank/DDBJ databases">
        <authorList>
            <person name="de Groot N.N."/>
        </authorList>
    </citation>
    <scope>NUCLEOTIDE SEQUENCE [LARGE SCALE GENOMIC DNA]</scope>
    <source>
        <strain evidence="6 7">CGMCC 1.5012</strain>
    </source>
</reference>
<dbReference type="SUPFAM" id="SSF53187">
    <property type="entry name" value="Zn-dependent exopeptidases"/>
    <property type="match status" value="1"/>
</dbReference>
<proteinExistence type="predicted"/>
<evidence type="ECO:0000259" key="5">
    <source>
        <dbReference type="Pfam" id="PF24827"/>
    </source>
</evidence>
<dbReference type="GO" id="GO:0046872">
    <property type="term" value="F:metal ion binding"/>
    <property type="evidence" value="ECO:0007669"/>
    <property type="project" value="UniProtKB-KW"/>
</dbReference>
<dbReference type="AlphaFoldDB" id="A0A1G9TXC7"/>
<dbReference type="Pfam" id="PF24827">
    <property type="entry name" value="AstE_AspA_cat"/>
    <property type="match status" value="1"/>
</dbReference>
<dbReference type="RefSeq" id="WP_092637212.1">
    <property type="nucleotide sequence ID" value="NZ_FNID01000001.1"/>
</dbReference>
<comment type="cofactor">
    <cofactor evidence="1">
        <name>Zn(2+)</name>
        <dbReference type="ChEBI" id="CHEBI:29105"/>
    </cofactor>
</comment>
<dbReference type="Gene3D" id="3.40.630.10">
    <property type="entry name" value="Zn peptidases"/>
    <property type="match status" value="1"/>
</dbReference>
<evidence type="ECO:0000313" key="6">
    <source>
        <dbReference type="EMBL" id="SDM52241.1"/>
    </source>
</evidence>